<comment type="caution">
    <text evidence="1">The sequence shown here is derived from an EMBL/GenBank/DDBJ whole genome shotgun (WGS) entry which is preliminary data.</text>
</comment>
<reference evidence="1" key="1">
    <citation type="submission" date="2019-04" db="EMBL/GenBank/DDBJ databases">
        <title>Microbes associate with the intestines of laboratory mice.</title>
        <authorList>
            <person name="Navarre W."/>
            <person name="Wong E."/>
            <person name="Huang K."/>
            <person name="Tropini C."/>
            <person name="Ng K."/>
            <person name="Yu B."/>
        </authorList>
    </citation>
    <scope>NUCLEOTIDE SEQUENCE</scope>
    <source>
        <strain evidence="1">NM04_E33</strain>
    </source>
</reference>
<protein>
    <submittedName>
        <fullName evidence="1">RnfABCDGE type electron transport complex subunit G</fullName>
    </submittedName>
</protein>
<name>A0AC61RK65_9BACT</name>
<evidence type="ECO:0000313" key="2">
    <source>
        <dbReference type="Proteomes" id="UP000306319"/>
    </source>
</evidence>
<organism evidence="1 2">
    <name type="scientific">Lepagella muris</name>
    <dbReference type="NCBI Taxonomy" id="3032870"/>
    <lineage>
        <taxon>Bacteria</taxon>
        <taxon>Pseudomonadati</taxon>
        <taxon>Bacteroidota</taxon>
        <taxon>Bacteroidia</taxon>
        <taxon>Bacteroidales</taxon>
        <taxon>Muribaculaceae</taxon>
        <taxon>Lepagella</taxon>
    </lineage>
</organism>
<dbReference type="EMBL" id="SRYB01000008">
    <property type="protein sequence ID" value="TGY79145.1"/>
    <property type="molecule type" value="Genomic_DNA"/>
</dbReference>
<gene>
    <name evidence="1" type="ORF">E5331_07105</name>
</gene>
<dbReference type="Proteomes" id="UP000306319">
    <property type="component" value="Unassembled WGS sequence"/>
</dbReference>
<keyword evidence="2" id="KW-1185">Reference proteome</keyword>
<accession>A0AC61RK65</accession>
<evidence type="ECO:0000313" key="1">
    <source>
        <dbReference type="EMBL" id="TGY79145.1"/>
    </source>
</evidence>
<sequence>MKKLASTLPNMILSLGIITIASGALLGWVYSITKEPIALQAAAQQQAAIAEVAPAFDNNPEADKWETEINGVPFTVYPAYDDGKLVGAAVKGSSMNGFAGEITVMCGFEADGTVKDYRVLQQAETPGLGTKMEPWFRDPAGARSVIGKNPASTSFFVTKDSGGEIDGITAATISSRAFLETMRNAYEAYRNYEKNKSN</sequence>
<proteinExistence type="predicted"/>